<evidence type="ECO:0000256" key="1">
    <source>
        <dbReference type="SAM" id="SignalP"/>
    </source>
</evidence>
<dbReference type="Pfam" id="PF00188">
    <property type="entry name" value="CAP"/>
    <property type="match status" value="1"/>
</dbReference>
<dbReference type="InterPro" id="IPR035940">
    <property type="entry name" value="CAP_sf"/>
</dbReference>
<evidence type="ECO:0000313" key="3">
    <source>
        <dbReference type="EMBL" id="TPX35028.1"/>
    </source>
</evidence>
<dbReference type="Gene3D" id="3.40.33.10">
    <property type="entry name" value="CAP"/>
    <property type="match status" value="1"/>
</dbReference>
<dbReference type="CDD" id="cd05379">
    <property type="entry name" value="CAP_bacterial"/>
    <property type="match status" value="1"/>
</dbReference>
<gene>
    <name evidence="3" type="ORF">SmJEL517_g02423</name>
</gene>
<dbReference type="RefSeq" id="XP_031025613.1">
    <property type="nucleotide sequence ID" value="XM_031168351.1"/>
</dbReference>
<keyword evidence="4" id="KW-1185">Reference proteome</keyword>
<dbReference type="GeneID" id="42003648"/>
<accession>A0A507C6Q5</accession>
<reference evidence="3 4" key="1">
    <citation type="journal article" date="2019" name="Sci. Rep.">
        <title>Comparative genomics of chytrid fungi reveal insights into the obligate biotrophic and pathogenic lifestyle of Synchytrium endobioticum.</title>
        <authorList>
            <person name="van de Vossenberg B.T.L.H."/>
            <person name="Warris S."/>
            <person name="Nguyen H.D.T."/>
            <person name="van Gent-Pelzer M.P.E."/>
            <person name="Joly D.L."/>
            <person name="van de Geest H.C."/>
            <person name="Bonants P.J.M."/>
            <person name="Smith D.S."/>
            <person name="Levesque C.A."/>
            <person name="van der Lee T.A.J."/>
        </authorList>
    </citation>
    <scope>NUCLEOTIDE SEQUENCE [LARGE SCALE GENOMIC DNA]</scope>
    <source>
        <strain evidence="3 4">JEL517</strain>
    </source>
</reference>
<dbReference type="OrthoDB" id="308255at2759"/>
<organism evidence="3 4">
    <name type="scientific">Synchytrium microbalum</name>
    <dbReference type="NCBI Taxonomy" id="1806994"/>
    <lineage>
        <taxon>Eukaryota</taxon>
        <taxon>Fungi</taxon>
        <taxon>Fungi incertae sedis</taxon>
        <taxon>Chytridiomycota</taxon>
        <taxon>Chytridiomycota incertae sedis</taxon>
        <taxon>Chytridiomycetes</taxon>
        <taxon>Synchytriales</taxon>
        <taxon>Synchytriaceae</taxon>
        <taxon>Synchytrium</taxon>
    </lineage>
</organism>
<dbReference type="PANTHER" id="PTHR31157:SF1">
    <property type="entry name" value="SCP DOMAIN-CONTAINING PROTEIN"/>
    <property type="match status" value="1"/>
</dbReference>
<protein>
    <recommendedName>
        <fullName evidence="2">SCP domain-containing protein</fullName>
    </recommendedName>
</protein>
<dbReference type="PANTHER" id="PTHR31157">
    <property type="entry name" value="SCP DOMAIN-CONTAINING PROTEIN"/>
    <property type="match status" value="1"/>
</dbReference>
<name>A0A507C6Q5_9FUNG</name>
<feature type="chain" id="PRO_5021263629" description="SCP domain-containing protein" evidence="1">
    <location>
        <begin position="25"/>
        <end position="232"/>
    </location>
</feature>
<dbReference type="InterPro" id="IPR014044">
    <property type="entry name" value="CAP_dom"/>
</dbReference>
<dbReference type="AlphaFoldDB" id="A0A507C6Q5"/>
<dbReference type="Proteomes" id="UP000319731">
    <property type="component" value="Unassembled WGS sequence"/>
</dbReference>
<dbReference type="SUPFAM" id="SSF55797">
    <property type="entry name" value="PR-1-like"/>
    <property type="match status" value="1"/>
</dbReference>
<feature type="signal peptide" evidence="1">
    <location>
        <begin position="1"/>
        <end position="24"/>
    </location>
</feature>
<keyword evidence="1" id="KW-0732">Signal</keyword>
<evidence type="ECO:0000313" key="4">
    <source>
        <dbReference type="Proteomes" id="UP000319731"/>
    </source>
</evidence>
<comment type="caution">
    <text evidence="3">The sequence shown here is derived from an EMBL/GenBank/DDBJ whole genome shotgun (WGS) entry which is preliminary data.</text>
</comment>
<dbReference type="EMBL" id="QEAO01000010">
    <property type="protein sequence ID" value="TPX35028.1"/>
    <property type="molecule type" value="Genomic_DNA"/>
</dbReference>
<sequence>MVNIARKYVLLLLYLLAIPVIARAIPLKPSKPPLHNHNRNNSARLLPRTNALLRDVTYYNKPSEDGTVSYQLLATRYKRWQNLARSDPQGFIQMVSKYSSVQLTPESIAYINNLQSMSELTLQDGLQQSALAMVLDEGPKGLFDHLNSQGQDPQARIASYGSYSWYGENLIAGHYNALDGIVVLINDVGVNDRGHRINIYSPKFDSVGIACGPHTTYGIMCAFEFAADFVPK</sequence>
<evidence type="ECO:0000259" key="2">
    <source>
        <dbReference type="Pfam" id="PF00188"/>
    </source>
</evidence>
<feature type="domain" description="SCP" evidence="2">
    <location>
        <begin position="116"/>
        <end position="216"/>
    </location>
</feature>
<proteinExistence type="predicted"/>